<dbReference type="GO" id="GO:0016060">
    <property type="term" value="P:negative regulation of phospholipase C-activating phototransduction signaling pathway"/>
    <property type="evidence" value="ECO:0007669"/>
    <property type="project" value="UniProtKB-ARBA"/>
</dbReference>
<evidence type="ECO:0000256" key="2">
    <source>
        <dbReference type="ARBA" id="ARBA00022606"/>
    </source>
</evidence>
<dbReference type="PANTHER" id="PTHR11792">
    <property type="entry name" value="ARRESTIN"/>
    <property type="match status" value="1"/>
</dbReference>
<dbReference type="CTD" id="8240016"/>
<evidence type="ECO:0000313" key="6">
    <source>
        <dbReference type="Proteomes" id="UP000009046"/>
    </source>
</evidence>
<dbReference type="Gene3D" id="2.60.40.640">
    <property type="match status" value="1"/>
</dbReference>
<evidence type="ECO:0000259" key="3">
    <source>
        <dbReference type="SMART" id="SM01017"/>
    </source>
</evidence>
<dbReference type="Gene3D" id="2.60.40.840">
    <property type="match status" value="1"/>
</dbReference>
<dbReference type="EnsemblMetazoa" id="PHUM182860-RA">
    <property type="protein sequence ID" value="PHUM182860-PA"/>
    <property type="gene ID" value="PHUM182860"/>
</dbReference>
<keyword evidence="2" id="KW-0716">Sensory transduction</keyword>
<dbReference type="GO" id="GO:0016028">
    <property type="term" value="C:rhabdomere"/>
    <property type="evidence" value="ECO:0007669"/>
    <property type="project" value="UniProtKB-ARBA"/>
</dbReference>
<dbReference type="SMART" id="SM01017">
    <property type="entry name" value="Arrestin_C"/>
    <property type="match status" value="1"/>
</dbReference>
<dbReference type="GO" id="GO:0045494">
    <property type="term" value="P:photoreceptor cell maintenance"/>
    <property type="evidence" value="ECO:0007669"/>
    <property type="project" value="UniProtKB-ARBA"/>
</dbReference>
<dbReference type="HOGENOM" id="CLU_033484_1_1_1"/>
<dbReference type="InterPro" id="IPR011021">
    <property type="entry name" value="Arrestin-like_N"/>
</dbReference>
<dbReference type="EMBL" id="AAZO01002124">
    <property type="status" value="NOT_ANNOTATED_CDS"/>
    <property type="molecule type" value="Genomic_DNA"/>
</dbReference>
<dbReference type="RefSeq" id="XP_002425215.1">
    <property type="nucleotide sequence ID" value="XM_002425170.1"/>
</dbReference>
<dbReference type="InterPro" id="IPR000698">
    <property type="entry name" value="Arrestin"/>
</dbReference>
<gene>
    <name evidence="5" type="primary">8240016</name>
    <name evidence="4" type="ORF">Phum_PHUM182860</name>
</gene>
<dbReference type="InterPro" id="IPR014753">
    <property type="entry name" value="Arrestin_N"/>
</dbReference>
<dbReference type="Pfam" id="PF00339">
    <property type="entry name" value="Arrestin_N"/>
    <property type="match status" value="1"/>
</dbReference>
<accession>E0VGH1</accession>
<dbReference type="PRINTS" id="PR00309">
    <property type="entry name" value="ARRESTIN"/>
</dbReference>
<sequence>MLALILLTCVAAIKVFKKSTPNGKITVYLGKRDFIDHLDHTDPIDGIVVVEDDYLQGKKIFGQLTTTYRFGREEDEVMGLKFSRELILVNGQIVPGNYDKENLTPVQERLIKKFPTNAFPFTFKFPVNSPSSVTLQLGDGSTGKPLGVHYSIKCLVGDNEEERGHKKSTVSLVVKKYAPVIPISLEVTLDKELYYHGEGLGINILISNSSKKTVKNIKFYAVQHCEVTMINTQYSKYVASLETREGCPVTPGNSFSKKFFLVPLASCNKDKFGVALDGYIKDDDVNLASSTLVEEGKNPKESLGIIICYSVRVKLNCGTLGGELVTDVPFKLMHPAPGSAEEKKMKTLNKTKSIDRSNFDNTYQSGEDEDNIIFEDYTKLRKAESEDY</sequence>
<dbReference type="STRING" id="121224.E0VGH1"/>
<proteinExistence type="inferred from homology"/>
<reference evidence="4" key="1">
    <citation type="submission" date="2007-04" db="EMBL/GenBank/DDBJ databases">
        <title>Annotation of Pediculus humanus corporis strain USDA.</title>
        <authorList>
            <person name="Kirkness E."/>
            <person name="Hannick L."/>
            <person name="Hass B."/>
            <person name="Bruggner R."/>
            <person name="Lawson D."/>
            <person name="Bidwell S."/>
            <person name="Joardar V."/>
            <person name="Caler E."/>
            <person name="Walenz B."/>
            <person name="Inman J."/>
            <person name="Schobel S."/>
            <person name="Galinsky K."/>
            <person name="Amedeo P."/>
            <person name="Strausberg R."/>
        </authorList>
    </citation>
    <scope>NUCLEOTIDE SEQUENCE</scope>
    <source>
        <strain evidence="4">USDA</strain>
    </source>
</reference>
<dbReference type="GO" id="GO:0007608">
    <property type="term" value="P:sensory perception of smell"/>
    <property type="evidence" value="ECO:0007669"/>
    <property type="project" value="UniProtKB-ARBA"/>
</dbReference>
<dbReference type="SUPFAM" id="SSF81296">
    <property type="entry name" value="E set domains"/>
    <property type="match status" value="2"/>
</dbReference>
<dbReference type="FunCoup" id="E0VGH1">
    <property type="interactions" value="16"/>
</dbReference>
<dbReference type="Pfam" id="PF02752">
    <property type="entry name" value="Arrestin_C"/>
    <property type="match status" value="1"/>
</dbReference>
<dbReference type="GO" id="GO:0002031">
    <property type="term" value="P:G protein-coupled receptor internalization"/>
    <property type="evidence" value="ECO:0007669"/>
    <property type="project" value="TreeGrafter"/>
</dbReference>
<dbReference type="InterPro" id="IPR014752">
    <property type="entry name" value="Arrestin-like_C"/>
</dbReference>
<dbReference type="PANTHER" id="PTHR11792:SF23">
    <property type="entry name" value="PHOSRESTIN-1"/>
    <property type="match status" value="1"/>
</dbReference>
<dbReference type="GeneID" id="8240016"/>
<protein>
    <submittedName>
        <fullName evidence="4 5">Phosrestin I, putative</fullName>
    </submittedName>
</protein>
<evidence type="ECO:0000313" key="5">
    <source>
        <dbReference type="EnsemblMetazoa" id="PHUM182860-PA"/>
    </source>
</evidence>
<dbReference type="VEuPathDB" id="VectorBase:PHUM182860"/>
<dbReference type="InterPro" id="IPR011022">
    <property type="entry name" value="Arrestin_C-like"/>
</dbReference>
<dbReference type="Proteomes" id="UP000009046">
    <property type="component" value="Unassembled WGS sequence"/>
</dbReference>
<dbReference type="EMBL" id="AAZO01002125">
    <property type="status" value="NOT_ANNOTATED_CDS"/>
    <property type="molecule type" value="Genomic_DNA"/>
</dbReference>
<keyword evidence="6" id="KW-1185">Reference proteome</keyword>
<dbReference type="GO" id="GO:0001664">
    <property type="term" value="F:G protein-coupled receptor binding"/>
    <property type="evidence" value="ECO:0007669"/>
    <property type="project" value="TreeGrafter"/>
</dbReference>
<dbReference type="InterPro" id="IPR014756">
    <property type="entry name" value="Ig_E-set"/>
</dbReference>
<dbReference type="GO" id="GO:0007165">
    <property type="term" value="P:signal transduction"/>
    <property type="evidence" value="ECO:0007669"/>
    <property type="project" value="InterPro"/>
</dbReference>
<dbReference type="AlphaFoldDB" id="E0VGH1"/>
<dbReference type="EMBL" id="DS235143">
    <property type="protein sequence ID" value="EEB12477.1"/>
    <property type="molecule type" value="Genomic_DNA"/>
</dbReference>
<feature type="domain" description="Arrestin C-terminal-like" evidence="3">
    <location>
        <begin position="179"/>
        <end position="337"/>
    </location>
</feature>
<evidence type="ECO:0000313" key="4">
    <source>
        <dbReference type="EMBL" id="EEB12477.1"/>
    </source>
</evidence>
<dbReference type="OMA" id="RYENSCY"/>
<dbReference type="FunFam" id="2.60.40.840:FF:000002">
    <property type="entry name" value="Arrestin 3"/>
    <property type="match status" value="1"/>
</dbReference>
<evidence type="ECO:0000256" key="1">
    <source>
        <dbReference type="ARBA" id="ARBA00005298"/>
    </source>
</evidence>
<dbReference type="eggNOG" id="KOG3865">
    <property type="taxonomic scope" value="Eukaryota"/>
</dbReference>
<dbReference type="OrthoDB" id="298939at2759"/>
<dbReference type="KEGG" id="phu:Phum_PHUM182860"/>
<organism>
    <name type="scientific">Pediculus humanus subsp. corporis</name>
    <name type="common">Body louse</name>
    <dbReference type="NCBI Taxonomy" id="121224"/>
    <lineage>
        <taxon>Eukaryota</taxon>
        <taxon>Metazoa</taxon>
        <taxon>Ecdysozoa</taxon>
        <taxon>Arthropoda</taxon>
        <taxon>Hexapoda</taxon>
        <taxon>Insecta</taxon>
        <taxon>Pterygota</taxon>
        <taxon>Neoptera</taxon>
        <taxon>Paraneoptera</taxon>
        <taxon>Psocodea</taxon>
        <taxon>Troctomorpha</taxon>
        <taxon>Phthiraptera</taxon>
        <taxon>Anoplura</taxon>
        <taxon>Pediculidae</taxon>
        <taxon>Pediculus</taxon>
    </lineage>
</organism>
<name>E0VGH1_PEDHC</name>
<reference evidence="4" key="2">
    <citation type="submission" date="2007-04" db="EMBL/GenBank/DDBJ databases">
        <title>The genome of the human body louse.</title>
        <authorList>
            <consortium name="The Human Body Louse Genome Consortium"/>
            <person name="Kirkness E."/>
            <person name="Walenz B."/>
            <person name="Hass B."/>
            <person name="Bruggner R."/>
            <person name="Strausberg R."/>
        </authorList>
    </citation>
    <scope>NUCLEOTIDE SEQUENCE</scope>
    <source>
        <strain evidence="4">USDA</strain>
    </source>
</reference>
<dbReference type="GO" id="GO:0005737">
    <property type="term" value="C:cytoplasm"/>
    <property type="evidence" value="ECO:0007669"/>
    <property type="project" value="TreeGrafter"/>
</dbReference>
<dbReference type="InParanoid" id="E0VGH1"/>
<reference evidence="5" key="3">
    <citation type="submission" date="2021-02" db="UniProtKB">
        <authorList>
            <consortium name="EnsemblMetazoa"/>
        </authorList>
    </citation>
    <scope>IDENTIFICATION</scope>
    <source>
        <strain evidence="5">USDA</strain>
    </source>
</reference>
<comment type="similarity">
    <text evidence="1">Belongs to the arrestin family.</text>
</comment>